<sequence length="621" mass="69607">MVKYLLLTFSLLANILAIPSEKSIKSEIKEVTVFQNGAQISESSSFSLNSGETVLTIRGKSPYIDSKSIQVKGYGEFTILSVNVMSNFLEEKINSSIDSLSSILNEEKISLQKLEAQAEVLREKMTVLNTNKNLGGQNNGLSMVQLKQALDFFEKEITSIKNDEIANRQKSNATREKIQRLEKQLNENANKPITPVNDIIIKVSTDKQVSGELSISYLVSNAGWFPKYDIRAKDISKPLQLNYKAEVWQNTGNDWNNVKLKFSNANPQKSGVVPDLKKWDLTYARLTTFDQNGVRNIGSVSGTVTDSDGMGIPGVNISVKGSAIGTSSDSNGRYSLTLPSSAHRLVYSFIGYRSKELIISSDLINVIMEEDIQSLDEVVLVGNGGRQFKTPSLQIRNSNSSKPIISESLELETTSIENQTTVEIAVDKPYTILSNSDKLLVDLKKYELESTYEYFAIPKKEKDAFLMAELVNWEKYNLLQGEANLYFEDTYIGRSILEAESLKDTLPISLGRDRSIIIEREKIDQNATKRLIGSNYTESRAYKITIKNNKSSEINLKILDQYPISIVSDISVNLLRSSNGNVNKETGIIDWVLNLKPGEQKVIEFAYEVKYPRKEKVVLDR</sequence>
<dbReference type="Proteomes" id="UP001165489">
    <property type="component" value="Unassembled WGS sequence"/>
</dbReference>
<dbReference type="InterPro" id="IPR008969">
    <property type="entry name" value="CarboxyPept-like_regulatory"/>
</dbReference>
<dbReference type="InterPro" id="IPR011935">
    <property type="entry name" value="CHP02231"/>
</dbReference>
<evidence type="ECO:0000259" key="3">
    <source>
        <dbReference type="Pfam" id="PF13600"/>
    </source>
</evidence>
<dbReference type="NCBIfam" id="TIGR02231">
    <property type="entry name" value="mucoidy inhibitor MuiA family protein"/>
    <property type="match status" value="2"/>
</dbReference>
<dbReference type="Pfam" id="PF13715">
    <property type="entry name" value="CarbopepD_reg_2"/>
    <property type="match status" value="1"/>
</dbReference>
<evidence type="ECO:0000256" key="1">
    <source>
        <dbReference type="SAM" id="Coils"/>
    </source>
</evidence>
<keyword evidence="5" id="KW-1185">Reference proteome</keyword>
<dbReference type="EMBL" id="JAKZGP010000004">
    <property type="protein sequence ID" value="MCH7408393.1"/>
    <property type="molecule type" value="Genomic_DNA"/>
</dbReference>
<organism evidence="4 5">
    <name type="scientific">Belliella filtrata</name>
    <dbReference type="NCBI Taxonomy" id="2923435"/>
    <lineage>
        <taxon>Bacteria</taxon>
        <taxon>Pseudomonadati</taxon>
        <taxon>Bacteroidota</taxon>
        <taxon>Cytophagia</taxon>
        <taxon>Cytophagales</taxon>
        <taxon>Cyclobacteriaceae</taxon>
        <taxon>Belliella</taxon>
    </lineage>
</organism>
<keyword evidence="1" id="KW-0175">Coiled coil</keyword>
<evidence type="ECO:0000259" key="2">
    <source>
        <dbReference type="Pfam" id="PF13598"/>
    </source>
</evidence>
<feature type="domain" description="DUF4139" evidence="2">
    <location>
        <begin position="213"/>
        <end position="613"/>
    </location>
</feature>
<dbReference type="SUPFAM" id="SSF49464">
    <property type="entry name" value="Carboxypeptidase regulatory domain-like"/>
    <property type="match status" value="1"/>
</dbReference>
<evidence type="ECO:0000313" key="5">
    <source>
        <dbReference type="Proteomes" id="UP001165489"/>
    </source>
</evidence>
<dbReference type="Pfam" id="PF13600">
    <property type="entry name" value="DUF4140"/>
    <property type="match status" value="1"/>
</dbReference>
<feature type="coiled-coil region" evidence="1">
    <location>
        <begin position="97"/>
        <end position="191"/>
    </location>
</feature>
<reference evidence="4" key="1">
    <citation type="submission" date="2022-03" db="EMBL/GenBank/DDBJ databases">
        <title>De novo assembled genomes of Belliella spp. (Cyclobacteriaceae) strains.</title>
        <authorList>
            <person name="Szabo A."/>
            <person name="Korponai K."/>
            <person name="Felfoldi T."/>
        </authorList>
    </citation>
    <scope>NUCLEOTIDE SEQUENCE</scope>
    <source>
        <strain evidence="4">DSM 111904</strain>
    </source>
</reference>
<accession>A0ABS9UW70</accession>
<dbReference type="Gene3D" id="2.60.40.1120">
    <property type="entry name" value="Carboxypeptidase-like, regulatory domain"/>
    <property type="match status" value="1"/>
</dbReference>
<dbReference type="PANTHER" id="PTHR31005:SF8">
    <property type="entry name" value="DUF4139 DOMAIN-CONTAINING PROTEIN"/>
    <property type="match status" value="1"/>
</dbReference>
<gene>
    <name evidence="4" type="ORF">MM239_03210</name>
</gene>
<evidence type="ECO:0000313" key="4">
    <source>
        <dbReference type="EMBL" id="MCH7408393.1"/>
    </source>
</evidence>
<dbReference type="InterPro" id="IPR025554">
    <property type="entry name" value="DUF4140"/>
</dbReference>
<protein>
    <submittedName>
        <fullName evidence="4">DUF4139 domain-containing protein</fullName>
    </submittedName>
</protein>
<dbReference type="RefSeq" id="WP_241346550.1">
    <property type="nucleotide sequence ID" value="NZ_JAKZGP010000004.1"/>
</dbReference>
<dbReference type="PANTHER" id="PTHR31005">
    <property type="entry name" value="DUF4139 DOMAIN-CONTAINING PROTEIN"/>
    <property type="match status" value="1"/>
</dbReference>
<feature type="domain" description="DUF4140" evidence="3">
    <location>
        <begin position="31"/>
        <end position="128"/>
    </location>
</feature>
<dbReference type="Pfam" id="PF13598">
    <property type="entry name" value="DUF4139"/>
    <property type="match status" value="1"/>
</dbReference>
<name>A0ABS9UW70_9BACT</name>
<comment type="caution">
    <text evidence="4">The sequence shown here is derived from an EMBL/GenBank/DDBJ whole genome shotgun (WGS) entry which is preliminary data.</text>
</comment>
<dbReference type="InterPro" id="IPR037291">
    <property type="entry name" value="DUF4139"/>
</dbReference>
<proteinExistence type="predicted"/>